<comment type="caution">
    <text evidence="2">The sequence shown here is derived from an EMBL/GenBank/DDBJ whole genome shotgun (WGS) entry which is preliminary data.</text>
</comment>
<reference evidence="2 3" key="1">
    <citation type="submission" date="2006-02" db="EMBL/GenBank/DDBJ databases">
        <authorList>
            <person name="Pinhassi J."/>
            <person name="Pedros-Alio C."/>
            <person name="Ferriera S."/>
            <person name="Johnson J."/>
            <person name="Kravitz S."/>
            <person name="Halpern A."/>
            <person name="Remington K."/>
            <person name="Beeson K."/>
            <person name="Tran B."/>
            <person name="Rogers Y.-H."/>
            <person name="Friedman R."/>
            <person name="Venter J.C."/>
        </authorList>
    </citation>
    <scope>NUCLEOTIDE SEQUENCE [LARGE SCALE GENOMIC DNA]</scope>
    <source>
        <strain evidence="2 3">MED297</strain>
    </source>
</reference>
<dbReference type="Pfam" id="PF12973">
    <property type="entry name" value="Cupin_7"/>
    <property type="match status" value="1"/>
</dbReference>
<gene>
    <name evidence="2" type="ORF">MED297_12972</name>
</gene>
<feature type="domain" description="ChrR-like cupin" evidence="1">
    <location>
        <begin position="98"/>
        <end position="187"/>
    </location>
</feature>
<dbReference type="InterPro" id="IPR012807">
    <property type="entry name" value="Anti-sigma_ChrR"/>
</dbReference>
<dbReference type="InterPro" id="IPR014710">
    <property type="entry name" value="RmlC-like_jellyroll"/>
</dbReference>
<dbReference type="InterPro" id="IPR041916">
    <property type="entry name" value="Anti_sigma_zinc_sf"/>
</dbReference>
<sequence>MSNWHPTNDQLLEFASGTGSSAMSIAISTHLHFCQACRHQVHDNESMAAVLFEEQTRADLAGDGFDRLMSRIQNEPTVSAPKAPKAPSRFPPVIEKLIHKDTESLDWRSPMKNLRVSQLLKDETGLILGLHHMKSGGRVPHHTHRGNEISVVIEGGFSDEMGSYGPGDFIHLAGEHFHSPQADADGDCWLLSLVEAPVKLTGPLGWLVNPFLKP</sequence>
<dbReference type="InterPro" id="IPR025979">
    <property type="entry name" value="ChrR-like_cupin_dom"/>
</dbReference>
<dbReference type="OrthoDB" id="2988517at2"/>
<dbReference type="RefSeq" id="WP_008042445.1">
    <property type="nucleotide sequence ID" value="NZ_CH724149.1"/>
</dbReference>
<evidence type="ECO:0000313" key="2">
    <source>
        <dbReference type="EMBL" id="EAR10136.1"/>
    </source>
</evidence>
<name>A4BC70_9GAMM</name>
<dbReference type="NCBIfam" id="TIGR02451">
    <property type="entry name" value="anti_sig_ChrR"/>
    <property type="match status" value="1"/>
</dbReference>
<dbReference type="CDD" id="cd20301">
    <property type="entry name" value="cupin_ChrR"/>
    <property type="match status" value="1"/>
</dbReference>
<organism evidence="2 3">
    <name type="scientific">Reinekea blandensis MED297</name>
    <dbReference type="NCBI Taxonomy" id="314283"/>
    <lineage>
        <taxon>Bacteria</taxon>
        <taxon>Pseudomonadati</taxon>
        <taxon>Pseudomonadota</taxon>
        <taxon>Gammaproteobacteria</taxon>
        <taxon>Oceanospirillales</taxon>
        <taxon>Saccharospirillaceae</taxon>
        <taxon>Reinekea</taxon>
    </lineage>
</organism>
<protein>
    <submittedName>
        <fullName evidence="2">Anti-sigma factor</fullName>
    </submittedName>
</protein>
<proteinExistence type="predicted"/>
<dbReference type="Gene3D" id="2.60.120.10">
    <property type="entry name" value="Jelly Rolls"/>
    <property type="match status" value="1"/>
</dbReference>
<accession>A4BC70</accession>
<evidence type="ECO:0000259" key="1">
    <source>
        <dbReference type="Pfam" id="PF12973"/>
    </source>
</evidence>
<dbReference type="Gene3D" id="1.10.10.1320">
    <property type="entry name" value="Anti-sigma factor, zinc-finger domain"/>
    <property type="match status" value="1"/>
</dbReference>
<dbReference type="STRING" id="314283.MED297_12972"/>
<keyword evidence="3" id="KW-1185">Reference proteome</keyword>
<dbReference type="AlphaFoldDB" id="A4BC70"/>
<dbReference type="Proteomes" id="UP000005953">
    <property type="component" value="Unassembled WGS sequence"/>
</dbReference>
<dbReference type="HOGENOM" id="CLU_090912_0_0_6"/>
<evidence type="ECO:0000313" key="3">
    <source>
        <dbReference type="Proteomes" id="UP000005953"/>
    </source>
</evidence>
<dbReference type="InterPro" id="IPR011051">
    <property type="entry name" value="RmlC_Cupin_sf"/>
</dbReference>
<dbReference type="EMBL" id="AAOE01000005">
    <property type="protein sequence ID" value="EAR10136.1"/>
    <property type="molecule type" value="Genomic_DNA"/>
</dbReference>
<dbReference type="SUPFAM" id="SSF51182">
    <property type="entry name" value="RmlC-like cupins"/>
    <property type="match status" value="1"/>
</dbReference>